<dbReference type="GO" id="GO:0005730">
    <property type="term" value="C:nucleolus"/>
    <property type="evidence" value="ECO:0007669"/>
    <property type="project" value="UniProtKB-SubCell"/>
</dbReference>
<gene>
    <name evidence="10" type="ORF">FHL15_004705</name>
</gene>
<comment type="caution">
    <text evidence="10">The sequence shown here is derived from an EMBL/GenBank/DDBJ whole genome shotgun (WGS) entry which is preliminary data.</text>
</comment>
<feature type="domain" description="DNA-directed RNA polymerase II subunit RPB9-like zinc ribbon" evidence="9">
    <location>
        <begin position="24"/>
        <end position="77"/>
    </location>
</feature>
<sequence length="227" mass="24798">MATPQSTASGDVPKNNNLEQITFRFCSECSNMLYPKEDEDSHKLMFTCRTCQYTEEATSSCVFRHVLNSAAGETAGVTQDVGSDPTVCGPVFSDFTDSPDAAAAAAATASDDDSPALCLRCGITLLHCDRCQDPASVTDYNKYVLQNSDFAIDRCYHYVQLASAWGTFDEETKARCVDCFMSFSDLRMPPSSEQSIGDYLTFGMALDSEADPPEALGMDLVNETYDF</sequence>
<keyword evidence="8" id="KW-0539">Nucleus</keyword>
<keyword evidence="3" id="KW-0240">DNA-directed RNA polymerase</keyword>
<comment type="similarity">
    <text evidence="2">Belongs to the archaeal RpoM/eukaryotic RPA12/RPB9/RPC11 RNA polymerase family.</text>
</comment>
<accession>A0A553I2X8</accession>
<evidence type="ECO:0000256" key="5">
    <source>
        <dbReference type="ARBA" id="ARBA00022771"/>
    </source>
</evidence>
<dbReference type="GO" id="GO:0005665">
    <property type="term" value="C:RNA polymerase II, core complex"/>
    <property type="evidence" value="ECO:0007669"/>
    <property type="project" value="UniProtKB-ARBA"/>
</dbReference>
<keyword evidence="11" id="KW-1185">Reference proteome</keyword>
<evidence type="ECO:0000256" key="1">
    <source>
        <dbReference type="ARBA" id="ARBA00004604"/>
    </source>
</evidence>
<organism evidence="10 11">
    <name type="scientific">Xylaria flabelliformis</name>
    <dbReference type="NCBI Taxonomy" id="2512241"/>
    <lineage>
        <taxon>Eukaryota</taxon>
        <taxon>Fungi</taxon>
        <taxon>Dikarya</taxon>
        <taxon>Ascomycota</taxon>
        <taxon>Pezizomycotina</taxon>
        <taxon>Sordariomycetes</taxon>
        <taxon>Xylariomycetidae</taxon>
        <taxon>Xylariales</taxon>
        <taxon>Xylariaceae</taxon>
        <taxon>Xylaria</taxon>
    </lineage>
</organism>
<dbReference type="Gene3D" id="2.20.25.10">
    <property type="match status" value="1"/>
</dbReference>
<dbReference type="FunFam" id="2.20.25.10:FF:000008">
    <property type="entry name" value="DNA-directed RNA polymerase II subunit RPB9"/>
    <property type="match status" value="1"/>
</dbReference>
<keyword evidence="5" id="KW-0863">Zinc-finger</keyword>
<dbReference type="Proteomes" id="UP000319160">
    <property type="component" value="Unassembled WGS sequence"/>
</dbReference>
<dbReference type="GO" id="GO:0006351">
    <property type="term" value="P:DNA-templated transcription"/>
    <property type="evidence" value="ECO:0007669"/>
    <property type="project" value="InterPro"/>
</dbReference>
<evidence type="ECO:0000256" key="4">
    <source>
        <dbReference type="ARBA" id="ARBA00022723"/>
    </source>
</evidence>
<dbReference type="Pfam" id="PF02150">
    <property type="entry name" value="Zn_ribbon_RPB9"/>
    <property type="match status" value="1"/>
</dbReference>
<keyword evidence="6" id="KW-0862">Zinc</keyword>
<evidence type="ECO:0000256" key="3">
    <source>
        <dbReference type="ARBA" id="ARBA00022478"/>
    </source>
</evidence>
<evidence type="ECO:0000259" key="9">
    <source>
        <dbReference type="SMART" id="SM00661"/>
    </source>
</evidence>
<evidence type="ECO:0000256" key="8">
    <source>
        <dbReference type="ARBA" id="ARBA00023242"/>
    </source>
</evidence>
<protein>
    <recommendedName>
        <fullName evidence="9">DNA-directed RNA polymerase II subunit RPB9-like zinc ribbon domain-containing protein</fullName>
    </recommendedName>
</protein>
<evidence type="ECO:0000313" key="11">
    <source>
        <dbReference type="Proteomes" id="UP000319160"/>
    </source>
</evidence>
<dbReference type="InterPro" id="IPR001529">
    <property type="entry name" value="Zn_ribbon_RPB9"/>
</dbReference>
<name>A0A553I2X8_9PEZI</name>
<dbReference type="AlphaFoldDB" id="A0A553I2X8"/>
<dbReference type="GO" id="GO:0008270">
    <property type="term" value="F:zinc ion binding"/>
    <property type="evidence" value="ECO:0007669"/>
    <property type="project" value="UniProtKB-KW"/>
</dbReference>
<dbReference type="STRING" id="2512241.A0A553I2X8"/>
<dbReference type="EMBL" id="VFLP01000022">
    <property type="protein sequence ID" value="TRX94550.1"/>
    <property type="molecule type" value="Genomic_DNA"/>
</dbReference>
<dbReference type="OrthoDB" id="282270at2759"/>
<reference evidence="11" key="1">
    <citation type="submission" date="2019-06" db="EMBL/GenBank/DDBJ databases">
        <title>Draft genome sequence of the griseofulvin-producing fungus Xylaria cubensis strain G536.</title>
        <authorList>
            <person name="Mead M.E."/>
            <person name="Raja H.A."/>
            <person name="Steenwyk J.L."/>
            <person name="Knowles S.L."/>
            <person name="Oberlies N.H."/>
            <person name="Rokas A."/>
        </authorList>
    </citation>
    <scope>NUCLEOTIDE SEQUENCE [LARGE SCALE GENOMIC DNA]</scope>
    <source>
        <strain evidence="11">G536</strain>
    </source>
</reference>
<evidence type="ECO:0000313" key="10">
    <source>
        <dbReference type="EMBL" id="TRX94550.1"/>
    </source>
</evidence>
<keyword evidence="7" id="KW-0804">Transcription</keyword>
<evidence type="ECO:0000256" key="2">
    <source>
        <dbReference type="ARBA" id="ARBA00008925"/>
    </source>
</evidence>
<keyword evidence="4" id="KW-0479">Metal-binding</keyword>
<dbReference type="SMART" id="SM00661">
    <property type="entry name" value="RPOL9"/>
    <property type="match status" value="1"/>
</dbReference>
<proteinExistence type="inferred from homology"/>
<dbReference type="SUPFAM" id="SSF57783">
    <property type="entry name" value="Zinc beta-ribbon"/>
    <property type="match status" value="1"/>
</dbReference>
<evidence type="ECO:0000256" key="7">
    <source>
        <dbReference type="ARBA" id="ARBA00023163"/>
    </source>
</evidence>
<comment type="subcellular location">
    <subcellularLocation>
        <location evidence="1">Nucleus</location>
        <location evidence="1">Nucleolus</location>
    </subcellularLocation>
</comment>
<evidence type="ECO:0000256" key="6">
    <source>
        <dbReference type="ARBA" id="ARBA00022833"/>
    </source>
</evidence>